<evidence type="ECO:0000259" key="5">
    <source>
        <dbReference type="PROSITE" id="PS50977"/>
    </source>
</evidence>
<comment type="caution">
    <text evidence="6">The sequence shown here is derived from an EMBL/GenBank/DDBJ whole genome shotgun (WGS) entry which is preliminary data.</text>
</comment>
<evidence type="ECO:0000256" key="4">
    <source>
        <dbReference type="PROSITE-ProRule" id="PRU00335"/>
    </source>
</evidence>
<dbReference type="PANTHER" id="PTHR30055:SF234">
    <property type="entry name" value="HTH-TYPE TRANSCRIPTIONAL REGULATOR BETI"/>
    <property type="match status" value="1"/>
</dbReference>
<dbReference type="PROSITE" id="PS50977">
    <property type="entry name" value="HTH_TETR_2"/>
    <property type="match status" value="1"/>
</dbReference>
<name>A0ABV5JNX9_9ACTN</name>
<protein>
    <submittedName>
        <fullName evidence="6">TetR/AcrR family transcriptional regulator</fullName>
    </submittedName>
</protein>
<dbReference type="InterPro" id="IPR050109">
    <property type="entry name" value="HTH-type_TetR-like_transc_reg"/>
</dbReference>
<feature type="domain" description="HTH tetR-type" evidence="5">
    <location>
        <begin position="13"/>
        <end position="72"/>
    </location>
</feature>
<dbReference type="PRINTS" id="PR00455">
    <property type="entry name" value="HTHTETR"/>
</dbReference>
<reference evidence="6 7" key="1">
    <citation type="submission" date="2024-09" db="EMBL/GenBank/DDBJ databases">
        <authorList>
            <person name="Sun Q."/>
            <person name="Mori K."/>
        </authorList>
    </citation>
    <scope>NUCLEOTIDE SEQUENCE [LARGE SCALE GENOMIC DNA]</scope>
    <source>
        <strain evidence="6 7">CCM 7659</strain>
    </source>
</reference>
<feature type="DNA-binding region" description="H-T-H motif" evidence="4">
    <location>
        <begin position="35"/>
        <end position="54"/>
    </location>
</feature>
<organism evidence="6 7">
    <name type="scientific">Dietzia aerolata</name>
    <dbReference type="NCBI Taxonomy" id="595984"/>
    <lineage>
        <taxon>Bacteria</taxon>
        <taxon>Bacillati</taxon>
        <taxon>Actinomycetota</taxon>
        <taxon>Actinomycetes</taxon>
        <taxon>Mycobacteriales</taxon>
        <taxon>Dietziaceae</taxon>
        <taxon>Dietzia</taxon>
    </lineage>
</organism>
<dbReference type="Pfam" id="PF00440">
    <property type="entry name" value="TetR_N"/>
    <property type="match status" value="1"/>
</dbReference>
<keyword evidence="2 4" id="KW-0238">DNA-binding</keyword>
<proteinExistence type="predicted"/>
<gene>
    <name evidence="6" type="ORF">ACFFVD_06340</name>
</gene>
<evidence type="ECO:0000313" key="6">
    <source>
        <dbReference type="EMBL" id="MFB9259418.1"/>
    </source>
</evidence>
<dbReference type="InterPro" id="IPR001647">
    <property type="entry name" value="HTH_TetR"/>
</dbReference>
<dbReference type="EMBL" id="JBHMDY010000004">
    <property type="protein sequence ID" value="MFB9259418.1"/>
    <property type="molecule type" value="Genomic_DNA"/>
</dbReference>
<sequence>MVTPNPGKPSGREAVRRAVLGTARRVFAARGPRASLREVADAADVNLGLIHRHIGNKDDLLAEVLESGLRHGSARIDIHEDAGAAIRSMLLGATINPEFSRLLLWLSLDPGAVGRPVLEASNRPARAVADMTDPAPADELSLAMALTMIYAWPVLREQIMDVLEFTPEQRDGIDTRMADLLAQVVTGSSAGATEDKDER</sequence>
<evidence type="ECO:0000256" key="2">
    <source>
        <dbReference type="ARBA" id="ARBA00023125"/>
    </source>
</evidence>
<keyword evidence="3" id="KW-0804">Transcription</keyword>
<evidence type="ECO:0000313" key="7">
    <source>
        <dbReference type="Proteomes" id="UP001589700"/>
    </source>
</evidence>
<keyword evidence="1" id="KW-0805">Transcription regulation</keyword>
<dbReference type="PANTHER" id="PTHR30055">
    <property type="entry name" value="HTH-TYPE TRANSCRIPTIONAL REGULATOR RUTR"/>
    <property type="match status" value="1"/>
</dbReference>
<dbReference type="RefSeq" id="WP_182633617.1">
    <property type="nucleotide sequence ID" value="NZ_JAALDM010000324.1"/>
</dbReference>
<keyword evidence="7" id="KW-1185">Reference proteome</keyword>
<dbReference type="Proteomes" id="UP001589700">
    <property type="component" value="Unassembled WGS sequence"/>
</dbReference>
<accession>A0ABV5JNX9</accession>
<dbReference type="SUPFAM" id="SSF46689">
    <property type="entry name" value="Homeodomain-like"/>
    <property type="match status" value="1"/>
</dbReference>
<dbReference type="InterPro" id="IPR009057">
    <property type="entry name" value="Homeodomain-like_sf"/>
</dbReference>
<evidence type="ECO:0000256" key="3">
    <source>
        <dbReference type="ARBA" id="ARBA00023163"/>
    </source>
</evidence>
<evidence type="ECO:0000256" key="1">
    <source>
        <dbReference type="ARBA" id="ARBA00023015"/>
    </source>
</evidence>
<dbReference type="Gene3D" id="1.10.357.10">
    <property type="entry name" value="Tetracycline Repressor, domain 2"/>
    <property type="match status" value="1"/>
</dbReference>